<comment type="caution">
    <text evidence="1">The sequence shown here is derived from an EMBL/GenBank/DDBJ whole genome shotgun (WGS) entry which is preliminary data.</text>
</comment>
<organism evidence="1 2">
    <name type="scientific">Platanthera guangdongensis</name>
    <dbReference type="NCBI Taxonomy" id="2320717"/>
    <lineage>
        <taxon>Eukaryota</taxon>
        <taxon>Viridiplantae</taxon>
        <taxon>Streptophyta</taxon>
        <taxon>Embryophyta</taxon>
        <taxon>Tracheophyta</taxon>
        <taxon>Spermatophyta</taxon>
        <taxon>Magnoliopsida</taxon>
        <taxon>Liliopsida</taxon>
        <taxon>Asparagales</taxon>
        <taxon>Orchidaceae</taxon>
        <taxon>Orchidoideae</taxon>
        <taxon>Orchideae</taxon>
        <taxon>Orchidinae</taxon>
        <taxon>Platanthera</taxon>
    </lineage>
</organism>
<gene>
    <name evidence="1" type="ORF">KSP40_PGU020439</name>
</gene>
<name>A0ABR2MKP4_9ASPA</name>
<evidence type="ECO:0000313" key="1">
    <source>
        <dbReference type="EMBL" id="KAK8964129.1"/>
    </source>
</evidence>
<accession>A0ABR2MKP4</accession>
<dbReference type="Proteomes" id="UP001412067">
    <property type="component" value="Unassembled WGS sequence"/>
</dbReference>
<dbReference type="EMBL" id="JBBWWR010000007">
    <property type="protein sequence ID" value="KAK8964129.1"/>
    <property type="molecule type" value="Genomic_DNA"/>
</dbReference>
<evidence type="ECO:0000313" key="2">
    <source>
        <dbReference type="Proteomes" id="UP001412067"/>
    </source>
</evidence>
<protein>
    <submittedName>
        <fullName evidence="1">Uncharacterized protein</fullName>
    </submittedName>
</protein>
<reference evidence="1 2" key="1">
    <citation type="journal article" date="2022" name="Nat. Plants">
        <title>Genomes of leafy and leafless Platanthera orchids illuminate the evolution of mycoheterotrophy.</title>
        <authorList>
            <person name="Li M.H."/>
            <person name="Liu K.W."/>
            <person name="Li Z."/>
            <person name="Lu H.C."/>
            <person name="Ye Q.L."/>
            <person name="Zhang D."/>
            <person name="Wang J.Y."/>
            <person name="Li Y.F."/>
            <person name="Zhong Z.M."/>
            <person name="Liu X."/>
            <person name="Yu X."/>
            <person name="Liu D.K."/>
            <person name="Tu X.D."/>
            <person name="Liu B."/>
            <person name="Hao Y."/>
            <person name="Liao X.Y."/>
            <person name="Jiang Y.T."/>
            <person name="Sun W.H."/>
            <person name="Chen J."/>
            <person name="Chen Y.Q."/>
            <person name="Ai Y."/>
            <person name="Zhai J.W."/>
            <person name="Wu S.S."/>
            <person name="Zhou Z."/>
            <person name="Hsiao Y.Y."/>
            <person name="Wu W.L."/>
            <person name="Chen Y.Y."/>
            <person name="Lin Y.F."/>
            <person name="Hsu J.L."/>
            <person name="Li C.Y."/>
            <person name="Wang Z.W."/>
            <person name="Zhao X."/>
            <person name="Zhong W.Y."/>
            <person name="Ma X.K."/>
            <person name="Ma L."/>
            <person name="Huang J."/>
            <person name="Chen G.Z."/>
            <person name="Huang M.Z."/>
            <person name="Huang L."/>
            <person name="Peng D.H."/>
            <person name="Luo Y.B."/>
            <person name="Zou S.Q."/>
            <person name="Chen S.P."/>
            <person name="Lan S."/>
            <person name="Tsai W.C."/>
            <person name="Van de Peer Y."/>
            <person name="Liu Z.J."/>
        </authorList>
    </citation>
    <scope>NUCLEOTIDE SEQUENCE [LARGE SCALE GENOMIC DNA]</scope>
    <source>
        <strain evidence="1">Lor288</strain>
    </source>
</reference>
<sequence length="108" mass="11850">MGRRSKRRGEAAFQIPPFSSVSYGATGSNAANAAAGRLVTRCAATFAPNETNASHGHHNKVIYWFANIIIWFSAIDLSPFHTRRVNIIAKASDPPRSIKSIHGFFFFA</sequence>
<proteinExistence type="predicted"/>
<keyword evidence="2" id="KW-1185">Reference proteome</keyword>